<dbReference type="InterPro" id="IPR029059">
    <property type="entry name" value="AB_hydrolase_5"/>
</dbReference>
<accession>A0A7S8CCF6</accession>
<protein>
    <submittedName>
        <fullName evidence="2">Alpha/beta hydrolase</fullName>
    </submittedName>
</protein>
<dbReference type="EMBL" id="CP049742">
    <property type="protein sequence ID" value="QPC47248.1"/>
    <property type="molecule type" value="Genomic_DNA"/>
</dbReference>
<dbReference type="SUPFAM" id="SSF53474">
    <property type="entry name" value="alpha/beta-Hydrolases"/>
    <property type="match status" value="1"/>
</dbReference>
<gene>
    <name evidence="2" type="ORF">G8O30_09820</name>
</gene>
<dbReference type="KEGG" id="mcui:G8O30_09820"/>
<proteinExistence type="predicted"/>
<dbReference type="InterPro" id="IPR029058">
    <property type="entry name" value="AB_hydrolase_fold"/>
</dbReference>
<dbReference type="Proteomes" id="UP000593626">
    <property type="component" value="Chromosome"/>
</dbReference>
<keyword evidence="2" id="KW-0378">Hydrolase</keyword>
<feature type="domain" description="Alpha/beta hydrolase fold-5" evidence="1">
    <location>
        <begin position="62"/>
        <end position="227"/>
    </location>
</feature>
<name>A0A7S8CCF6_9BACI</name>
<evidence type="ECO:0000313" key="3">
    <source>
        <dbReference type="Proteomes" id="UP000593626"/>
    </source>
</evidence>
<reference evidence="2 3" key="1">
    <citation type="submission" date="2019-07" db="EMBL/GenBank/DDBJ databases">
        <title>Genome sequence of 2 isolates from Red Sea Mangroves.</title>
        <authorList>
            <person name="Sefrji F."/>
            <person name="Michoud G."/>
            <person name="Merlino G."/>
            <person name="Daffonchio D."/>
        </authorList>
    </citation>
    <scope>NUCLEOTIDE SEQUENCE [LARGE SCALE GENOMIC DNA]</scope>
    <source>
        <strain evidence="2 3">R1DC41</strain>
    </source>
</reference>
<evidence type="ECO:0000259" key="1">
    <source>
        <dbReference type="Pfam" id="PF12695"/>
    </source>
</evidence>
<sequence>MKKSRLLSLFIIGVIFLTLTSFFIWTQMTYKGTENLSAMLEEVPLKENSTYIFTPEKESDIGIIIYPGAKVEPEAYFYLGQELSESGFMVAIPSMPLNLAITNVNKAKGIIDNHESIDQWFIGGHSLGGVAAASFAFEQQDNLKGLILLASYPSGKSDFSNTNFPILSIYGERDGLTTYEEIEKNARLLSKNTIIHEIKGGNHAQFGVYGEQKGDNTAGISVKEQQEEIVSTITSWINEGLGK</sequence>
<organism evidence="2 3">
    <name type="scientific">Mangrovibacillus cuniculi</name>
    <dbReference type="NCBI Taxonomy" id="2593652"/>
    <lineage>
        <taxon>Bacteria</taxon>
        <taxon>Bacillati</taxon>
        <taxon>Bacillota</taxon>
        <taxon>Bacilli</taxon>
        <taxon>Bacillales</taxon>
        <taxon>Bacillaceae</taxon>
        <taxon>Mangrovibacillus</taxon>
    </lineage>
</organism>
<dbReference type="RefSeq" id="WP_239671913.1">
    <property type="nucleotide sequence ID" value="NZ_CP049742.1"/>
</dbReference>
<dbReference type="GO" id="GO:0016787">
    <property type="term" value="F:hydrolase activity"/>
    <property type="evidence" value="ECO:0007669"/>
    <property type="project" value="UniProtKB-KW"/>
</dbReference>
<keyword evidence="3" id="KW-1185">Reference proteome</keyword>
<dbReference type="Pfam" id="PF12695">
    <property type="entry name" value="Abhydrolase_5"/>
    <property type="match status" value="1"/>
</dbReference>
<evidence type="ECO:0000313" key="2">
    <source>
        <dbReference type="EMBL" id="QPC47248.1"/>
    </source>
</evidence>
<dbReference type="AlphaFoldDB" id="A0A7S8CCF6"/>
<dbReference type="Gene3D" id="3.40.50.1820">
    <property type="entry name" value="alpha/beta hydrolase"/>
    <property type="match status" value="1"/>
</dbReference>